<comment type="subcellular location">
    <subcellularLocation>
        <location evidence="1">Cell surface</location>
    </subcellularLocation>
</comment>
<gene>
    <name evidence="5" type="primary">comGE</name>
    <name evidence="5" type="ORF">P9850_02900</name>
    <name evidence="4" type="ORF">PNH38_01600</name>
</gene>
<evidence type="ECO:0000256" key="1">
    <source>
        <dbReference type="ARBA" id="ARBA00004241"/>
    </source>
</evidence>
<dbReference type="PROSITE" id="PS00409">
    <property type="entry name" value="PROKAR_NTER_METHYL"/>
    <property type="match status" value="1"/>
</dbReference>
<dbReference type="GO" id="GO:0009986">
    <property type="term" value="C:cell surface"/>
    <property type="evidence" value="ECO:0007669"/>
    <property type="project" value="UniProtKB-SubCell"/>
</dbReference>
<dbReference type="Pfam" id="PF07963">
    <property type="entry name" value="N_methyl"/>
    <property type="match status" value="1"/>
</dbReference>
<evidence type="ECO:0000313" key="5">
    <source>
        <dbReference type="EMBL" id="MED5050818.1"/>
    </source>
</evidence>
<protein>
    <submittedName>
        <fullName evidence="5">Competence type IV pilus minor pilin ComGE</fullName>
    </submittedName>
</protein>
<organism evidence="5 7">
    <name type="scientific">Anoxybacteroides rupiense</name>
    <dbReference type="NCBI Taxonomy" id="311460"/>
    <lineage>
        <taxon>Bacteria</taxon>
        <taxon>Bacillati</taxon>
        <taxon>Bacillota</taxon>
        <taxon>Bacilli</taxon>
        <taxon>Bacillales</taxon>
        <taxon>Anoxybacillaceae</taxon>
        <taxon>Anoxybacteroides</taxon>
    </lineage>
</organism>
<comment type="caution">
    <text evidence="5">The sequence shown here is derived from an EMBL/GenBank/DDBJ whole genome shotgun (WGS) entry which is preliminary data.</text>
</comment>
<evidence type="ECO:0000313" key="4">
    <source>
        <dbReference type="EMBL" id="MDE8562572.1"/>
    </source>
</evidence>
<accession>A0ABD5ISG2</accession>
<evidence type="ECO:0000256" key="2">
    <source>
        <dbReference type="ARBA" id="ARBA00023287"/>
    </source>
</evidence>
<evidence type="ECO:0000313" key="6">
    <source>
        <dbReference type="Proteomes" id="UP001213979"/>
    </source>
</evidence>
<name>A0ABD5ISG2_9BACL</name>
<feature type="transmembrane region" description="Helical" evidence="3">
    <location>
        <begin position="7"/>
        <end position="31"/>
    </location>
</feature>
<dbReference type="InterPro" id="IPR012902">
    <property type="entry name" value="N_methyl_site"/>
</dbReference>
<dbReference type="NCBIfam" id="TIGR02532">
    <property type="entry name" value="IV_pilin_GFxxxE"/>
    <property type="match status" value="1"/>
</dbReference>
<dbReference type="EMBL" id="JAQOTG010000001">
    <property type="protein sequence ID" value="MDE8562572.1"/>
    <property type="molecule type" value="Genomic_DNA"/>
</dbReference>
<reference evidence="4 6" key="1">
    <citation type="submission" date="2023-01" db="EMBL/GenBank/DDBJ databases">
        <title>Genome-based reclassification of Anoxybacillus geothermalis as a later heterotypic synonym of Anoxybacillus rupiensis.</title>
        <authorList>
            <person name="Inan Bektas K."/>
            <person name="Canakci S."/>
            <person name="Belduz A.A."/>
            <person name="Guler H.H."/>
        </authorList>
    </citation>
    <scope>NUCLEOTIDE SEQUENCE [LARGE SCALE GENOMIC DNA]</scope>
    <source>
        <strain evidence="4 6">DSM 17127</strain>
    </source>
</reference>
<dbReference type="AlphaFoldDB" id="A0ABD5ISG2"/>
<keyword evidence="6" id="KW-1185">Reference proteome</keyword>
<proteinExistence type="predicted"/>
<keyword evidence="3" id="KW-0812">Transmembrane</keyword>
<sequence>MHKSCKGFTLVETVIALSLLLFVTAILLPAITQVMMERQNQALKSHAQQLLNKEMGNQEPVIEKAVVVEGVEYKVLRSHNENGVMKICIQWHDYMGRKAERCGYYKNSETKPRLYDY</sequence>
<dbReference type="Proteomes" id="UP001339962">
    <property type="component" value="Unassembled WGS sequence"/>
</dbReference>
<keyword evidence="3" id="KW-0472">Membrane</keyword>
<evidence type="ECO:0000313" key="7">
    <source>
        <dbReference type="Proteomes" id="UP001339962"/>
    </source>
</evidence>
<dbReference type="RefSeq" id="WP_066145820.1">
    <property type="nucleotide sequence ID" value="NZ_JACIDF010000002.1"/>
</dbReference>
<dbReference type="EMBL" id="JARTLI010000004">
    <property type="protein sequence ID" value="MED5050818.1"/>
    <property type="molecule type" value="Genomic_DNA"/>
</dbReference>
<dbReference type="Proteomes" id="UP001213979">
    <property type="component" value="Unassembled WGS sequence"/>
</dbReference>
<dbReference type="NCBIfam" id="NF041013">
    <property type="entry name" value="T4P_ComGE"/>
    <property type="match status" value="1"/>
</dbReference>
<dbReference type="GO" id="GO:0030420">
    <property type="term" value="P:establishment of competence for transformation"/>
    <property type="evidence" value="ECO:0007669"/>
    <property type="project" value="UniProtKB-KW"/>
</dbReference>
<keyword evidence="3" id="KW-1133">Transmembrane helix</keyword>
<keyword evidence="2" id="KW-0178">Competence</keyword>
<reference evidence="5 7" key="2">
    <citation type="submission" date="2023-03" db="EMBL/GenBank/DDBJ databases">
        <title>Bacillus Genome Sequencing.</title>
        <authorList>
            <person name="Dunlap C."/>
        </authorList>
    </citation>
    <scope>NUCLEOTIDE SEQUENCE [LARGE SCALE GENOMIC DNA]</scope>
    <source>
        <strain evidence="5 7">NRS-38</strain>
    </source>
</reference>
<evidence type="ECO:0000256" key="3">
    <source>
        <dbReference type="SAM" id="Phobius"/>
    </source>
</evidence>
<dbReference type="InterPro" id="IPR053468">
    <property type="entry name" value="ComGE-like"/>
</dbReference>